<reference evidence="2" key="1">
    <citation type="submission" date="2016-06" db="UniProtKB">
        <authorList>
            <consortium name="WormBaseParasite"/>
        </authorList>
    </citation>
    <scope>IDENTIFICATION</scope>
</reference>
<feature type="compositionally biased region" description="Basic and acidic residues" evidence="1">
    <location>
        <begin position="12"/>
        <end position="22"/>
    </location>
</feature>
<proteinExistence type="predicted"/>
<evidence type="ECO:0000313" key="2">
    <source>
        <dbReference type="WBParaSite" id="SCUD_0001040901-mRNA-1"/>
    </source>
</evidence>
<feature type="region of interest" description="Disordered" evidence="1">
    <location>
        <begin position="1"/>
        <end position="26"/>
    </location>
</feature>
<organism evidence="2">
    <name type="scientific">Schistosoma curassoni</name>
    <dbReference type="NCBI Taxonomy" id="6186"/>
    <lineage>
        <taxon>Eukaryota</taxon>
        <taxon>Metazoa</taxon>
        <taxon>Spiralia</taxon>
        <taxon>Lophotrochozoa</taxon>
        <taxon>Platyhelminthes</taxon>
        <taxon>Trematoda</taxon>
        <taxon>Digenea</taxon>
        <taxon>Strigeidida</taxon>
        <taxon>Schistosomatoidea</taxon>
        <taxon>Schistosomatidae</taxon>
        <taxon>Schistosoma</taxon>
    </lineage>
</organism>
<feature type="compositionally biased region" description="Polar residues" evidence="1">
    <location>
        <begin position="1"/>
        <end position="11"/>
    </location>
</feature>
<name>A0A183K5Y4_9TREM</name>
<dbReference type="AlphaFoldDB" id="A0A183K5Y4"/>
<protein>
    <submittedName>
        <fullName evidence="2">Transposase</fullName>
    </submittedName>
</protein>
<sequence>MKDSVNAQLRDQQAEFRKDRSAQTKSRHYRSLLNNRLSETRYYESTSLTMKRRLTV</sequence>
<evidence type="ECO:0000256" key="1">
    <source>
        <dbReference type="SAM" id="MobiDB-lite"/>
    </source>
</evidence>
<dbReference type="WBParaSite" id="SCUD_0001040901-mRNA-1">
    <property type="protein sequence ID" value="SCUD_0001040901-mRNA-1"/>
    <property type="gene ID" value="SCUD_0001040901"/>
</dbReference>
<accession>A0A183K5Y4</accession>